<dbReference type="GO" id="GO:0071230">
    <property type="term" value="P:cellular response to amino acid stimulus"/>
    <property type="evidence" value="ECO:0007669"/>
    <property type="project" value="TreeGrafter"/>
</dbReference>
<dbReference type="SUPFAM" id="SSF50978">
    <property type="entry name" value="WD40 repeat-like"/>
    <property type="match status" value="1"/>
</dbReference>
<feature type="region of interest" description="Disordered" evidence="5">
    <location>
        <begin position="597"/>
        <end position="632"/>
    </location>
</feature>
<feature type="region of interest" description="Disordered" evidence="5">
    <location>
        <begin position="1117"/>
        <end position="1241"/>
    </location>
</feature>
<feature type="compositionally biased region" description="Acidic residues" evidence="5">
    <location>
        <begin position="603"/>
        <end position="615"/>
    </location>
</feature>
<dbReference type="SMART" id="SM01302">
    <property type="entry name" value="Raptor_N"/>
    <property type="match status" value="1"/>
</dbReference>
<dbReference type="GO" id="GO:0010506">
    <property type="term" value="P:regulation of autophagy"/>
    <property type="evidence" value="ECO:0007669"/>
    <property type="project" value="TreeGrafter"/>
</dbReference>
<reference evidence="7" key="1">
    <citation type="submission" date="2022-07" db="EMBL/GenBank/DDBJ databases">
        <title>Phylogenomic reconstructions and comparative analyses of Kickxellomycotina fungi.</title>
        <authorList>
            <person name="Reynolds N.K."/>
            <person name="Stajich J.E."/>
            <person name="Barry K."/>
            <person name="Grigoriev I.V."/>
            <person name="Crous P."/>
            <person name="Smith M.E."/>
        </authorList>
    </citation>
    <scope>NUCLEOTIDE SEQUENCE</scope>
    <source>
        <strain evidence="7">CBS 109367</strain>
    </source>
</reference>
<dbReference type="PROSITE" id="PS00678">
    <property type="entry name" value="WD_REPEATS_1"/>
    <property type="match status" value="1"/>
</dbReference>
<dbReference type="SUPFAM" id="SSF48371">
    <property type="entry name" value="ARM repeat"/>
    <property type="match status" value="1"/>
</dbReference>
<dbReference type="InterPro" id="IPR019775">
    <property type="entry name" value="WD40_repeat_CS"/>
</dbReference>
<dbReference type="InterPro" id="IPR011989">
    <property type="entry name" value="ARM-like"/>
</dbReference>
<feature type="compositionally biased region" description="Polar residues" evidence="5">
    <location>
        <begin position="1225"/>
        <end position="1241"/>
    </location>
</feature>
<dbReference type="PANTHER" id="PTHR12848:SF16">
    <property type="entry name" value="REGULATORY-ASSOCIATED PROTEIN OF MTOR"/>
    <property type="match status" value="1"/>
</dbReference>
<proteinExistence type="inferred from homology"/>
<keyword evidence="2 4" id="KW-0853">WD repeat</keyword>
<dbReference type="GO" id="GO:0030307">
    <property type="term" value="P:positive regulation of cell growth"/>
    <property type="evidence" value="ECO:0007669"/>
    <property type="project" value="TreeGrafter"/>
</dbReference>
<evidence type="ECO:0000256" key="3">
    <source>
        <dbReference type="ARBA" id="ARBA00022737"/>
    </source>
</evidence>
<protein>
    <submittedName>
        <fullName evidence="7">Target of rapamycin complex 1 subunit kog1</fullName>
    </submittedName>
</protein>
<accession>A0A9W8GJJ0</accession>
<organism evidence="7 8">
    <name type="scientific">Coemansia spiralis</name>
    <dbReference type="NCBI Taxonomy" id="417178"/>
    <lineage>
        <taxon>Eukaryota</taxon>
        <taxon>Fungi</taxon>
        <taxon>Fungi incertae sedis</taxon>
        <taxon>Zoopagomycota</taxon>
        <taxon>Kickxellomycotina</taxon>
        <taxon>Kickxellomycetes</taxon>
        <taxon>Kickxellales</taxon>
        <taxon>Kickxellaceae</taxon>
        <taxon>Coemansia</taxon>
    </lineage>
</organism>
<dbReference type="InterPro" id="IPR015943">
    <property type="entry name" value="WD40/YVTN_repeat-like_dom_sf"/>
</dbReference>
<dbReference type="Proteomes" id="UP001151516">
    <property type="component" value="Unassembled WGS sequence"/>
</dbReference>
<feature type="compositionally biased region" description="Low complexity" evidence="5">
    <location>
        <begin position="1136"/>
        <end position="1148"/>
    </location>
</feature>
<dbReference type="PROSITE" id="PS50082">
    <property type="entry name" value="WD_REPEATS_2"/>
    <property type="match status" value="1"/>
</dbReference>
<dbReference type="GO" id="GO:0030674">
    <property type="term" value="F:protein-macromolecule adaptor activity"/>
    <property type="evidence" value="ECO:0007669"/>
    <property type="project" value="TreeGrafter"/>
</dbReference>
<dbReference type="InterPro" id="IPR001680">
    <property type="entry name" value="WD40_rpt"/>
</dbReference>
<dbReference type="SMART" id="SM00320">
    <property type="entry name" value="WD40"/>
    <property type="match status" value="4"/>
</dbReference>
<comment type="caution">
    <text evidence="7">The sequence shown here is derived from an EMBL/GenBank/DDBJ whole genome shotgun (WGS) entry which is preliminary data.</text>
</comment>
<dbReference type="GO" id="GO:0009267">
    <property type="term" value="P:cellular response to starvation"/>
    <property type="evidence" value="ECO:0007669"/>
    <property type="project" value="TreeGrafter"/>
</dbReference>
<dbReference type="GO" id="GO:0031931">
    <property type="term" value="C:TORC1 complex"/>
    <property type="evidence" value="ECO:0007669"/>
    <property type="project" value="InterPro"/>
</dbReference>
<dbReference type="PANTHER" id="PTHR12848">
    <property type="entry name" value="REGULATORY-ASSOCIATED PROTEIN OF MTOR"/>
    <property type="match status" value="1"/>
</dbReference>
<dbReference type="EMBL" id="JANBTX010000066">
    <property type="protein sequence ID" value="KAJ2687642.1"/>
    <property type="molecule type" value="Genomic_DNA"/>
</dbReference>
<evidence type="ECO:0000313" key="7">
    <source>
        <dbReference type="EMBL" id="KAJ2687642.1"/>
    </source>
</evidence>
<name>A0A9W8GJJ0_9FUNG</name>
<feature type="compositionally biased region" description="Low complexity" evidence="5">
    <location>
        <begin position="1117"/>
        <end position="1129"/>
    </location>
</feature>
<feature type="compositionally biased region" description="Polar residues" evidence="5">
    <location>
        <begin position="672"/>
        <end position="681"/>
    </location>
</feature>
<feature type="domain" description="Raptor N-terminal CASPase-like" evidence="6">
    <location>
        <begin position="99"/>
        <end position="281"/>
    </location>
</feature>
<feature type="repeat" description="WD" evidence="4">
    <location>
        <begin position="1505"/>
        <end position="1535"/>
    </location>
</feature>
<sequence length="1746" mass="190733">MSNATFGNGDASEYTSGIASVTLGPARDNEQHPAIITTTATGANVELSELLGGSDLLNNKASKKAVSQTLMETREDFHTHPRSLALANMQLADWRGQDKLRTSMALLVVCLHLGVPPPDSLRPEKSAVLEAWVDPTELVHVPTSEELALQATAAAGNNGGAVQRSAGRERSPIKAIGESLLRQFEQFHRHARYKQLLECVMEDLRKYAMQLRRTAKDDRVMFYYNGHGVPRPTISGDIWVFNRQVTQYIPVGASDLMSWVGTPCIYIWDCSMAMNVVQAFEKNAKLREQEIAKFRQIAEAIGIKWPINRSDTQAIASAVANVTAVMASSQAPAAAAAGGGSSAQGPQQPGQGQPPLNTALINLALLPPMHHEDIHFAATQADEYLPTNPELPADLFTACLTTPIKVALRFWVIRNPRTSKVTVEMCDQVPGSVLERRTPIGELNWIFTSITDTIAWSTMPREQFRKFFRQDMAVASLYRNFMLADRVMRFYGVHPQVTPPMPPTHKHPLWDSLDLEIDMCLQQLPRLLRDMERKKQREDRMARSLVRKQQHYPAAVNGGGGACAPLPLPEFKAPLGTNLEIAGDFVSMSCRHGSRIGLGGTIESEDDESDSDGDSDGGGGGPISPGSRESQQPLGYVSSSYFSNQLYAFEVWLQHAATVVSQFVSDRGPDQTPRSLSTERPSNLDPPDELPAVLQVLLSQQYRLRALILLYRFMNLGPWAVDLAMSVGIYPYMTKLLASTTTEIREILILVWARLSAVDMALHPELMKRDGFDYFVAYLANNIQMQNEPVSDKVKLCDTVSAASAFTLAMLCRDNFDAQQSCFNERVLDYFLVYLQRPDNGTEERACLRTWILLCLAELWKAHPNAKWMAITYRLCVIASKKEDLESQQRRNQQAGAPSFEELLASSVEDDSVDARNAQDLLIQMAFHRSPIVRASAIYAIGTLVSDLAQLGNDPGVVTIVRLVERQFYAVLLQAAGDGSPMVRREVVNVIGGCVFASYMGQVVDIVARVVAEDLRVEGGRRVAGSDSPLDVLLAQMYKAMLRLSADAHPDVALAAREACDVLMQCYAHSQAFFDAEAQLDQALHRLEISRSSMGQAPILGFLRTATTVGDALLGQPPQQQAQAQARGQTPNLRGQQQTPTQQSQQVQRRLSAHTNFRAPASPMVATPRHRGENSGQASATPSHRYTMHFTQTGSAGRGGVFGDRSVPQSPTPASGSSVHRAESLESSESGATRGSEQRFTSAEALRQVATIAEAWRNWGQNELRKSVCVSTLVDWAGAHFTEFDISLFANVSGPLRGSAALVESRERHRRIERMETSARRMGAGAGQMKWVDVNAVATGALRASTALLHPLDPHAIVATKHGLVNVYDWENRTQVGQWSIGPPAGRYSEAVDISALHLINPLGQAKLLVGTADGMVRIFASHAPDFELAAGASVVAFPRPRLLTAFMSLPWVSPLVTAPVSGVPASTVTSNQRMRALQQQQQLVLPLQSYANGDLGESCGLATAWNQRSGVLFAGGNDKEIRIWDITAEMCIEEITVAPLGGVTCVSHDGVSGNIFATGSTAGVVRVMDRRMDARTSPVANWREHAPSSIRNVVMRPGHMEVVSAAANGEVKYWDLRHREPMYTLDGTHTGQSLRHMLAHEHAPVTLTASEATVKLWNQRGNNIGVVTSGEQSYGSGTSYMKSLAGFGPKTHAVAVSAVAMHSYLPVALMVTDDGRVSYIQPKKLGALRAHHPPALANTRSGSLL</sequence>
<dbReference type="GO" id="GO:0005737">
    <property type="term" value="C:cytoplasm"/>
    <property type="evidence" value="ECO:0007669"/>
    <property type="project" value="TreeGrafter"/>
</dbReference>
<dbReference type="InterPro" id="IPR029347">
    <property type="entry name" value="Raptor_N"/>
</dbReference>
<feature type="compositionally biased region" description="Polar residues" evidence="5">
    <location>
        <begin position="1207"/>
        <end position="1218"/>
    </location>
</feature>
<gene>
    <name evidence="7" type="primary">KOG1</name>
    <name evidence="7" type="ORF">IWW39_002770</name>
</gene>
<dbReference type="OrthoDB" id="10262360at2759"/>
<evidence type="ECO:0000256" key="4">
    <source>
        <dbReference type="PROSITE-ProRule" id="PRU00221"/>
    </source>
</evidence>
<keyword evidence="8" id="KW-1185">Reference proteome</keyword>
<evidence type="ECO:0000259" key="6">
    <source>
        <dbReference type="SMART" id="SM01302"/>
    </source>
</evidence>
<dbReference type="Gene3D" id="1.25.10.10">
    <property type="entry name" value="Leucine-rich Repeat Variant"/>
    <property type="match status" value="2"/>
</dbReference>
<comment type="similarity">
    <text evidence="1">Belongs to the WD repeat RAPTOR family.</text>
</comment>
<evidence type="ECO:0000313" key="8">
    <source>
        <dbReference type="Proteomes" id="UP001151516"/>
    </source>
</evidence>
<evidence type="ECO:0000256" key="1">
    <source>
        <dbReference type="ARBA" id="ARBA00009257"/>
    </source>
</evidence>
<dbReference type="PRINTS" id="PR01547">
    <property type="entry name" value="YEAST176DUF"/>
</dbReference>
<dbReference type="GO" id="GO:0031929">
    <property type="term" value="P:TOR signaling"/>
    <property type="evidence" value="ECO:0007669"/>
    <property type="project" value="InterPro"/>
</dbReference>
<dbReference type="InterPro" id="IPR004083">
    <property type="entry name" value="Raptor"/>
</dbReference>
<dbReference type="Gene3D" id="2.130.10.10">
    <property type="entry name" value="YVTN repeat-like/Quinoprotein amine dehydrogenase"/>
    <property type="match status" value="1"/>
</dbReference>
<evidence type="ECO:0000256" key="2">
    <source>
        <dbReference type="ARBA" id="ARBA00022574"/>
    </source>
</evidence>
<dbReference type="InterPro" id="IPR016024">
    <property type="entry name" value="ARM-type_fold"/>
</dbReference>
<dbReference type="InterPro" id="IPR036322">
    <property type="entry name" value="WD40_repeat_dom_sf"/>
</dbReference>
<feature type="region of interest" description="Disordered" evidence="5">
    <location>
        <begin position="664"/>
        <end position="687"/>
    </location>
</feature>
<feature type="compositionally biased region" description="Polar residues" evidence="5">
    <location>
        <begin position="1174"/>
        <end position="1195"/>
    </location>
</feature>
<feature type="compositionally biased region" description="Low complexity" evidence="5">
    <location>
        <begin position="343"/>
        <end position="354"/>
    </location>
</feature>
<feature type="region of interest" description="Disordered" evidence="5">
    <location>
        <begin position="335"/>
        <end position="354"/>
    </location>
</feature>
<keyword evidence="3" id="KW-0677">Repeat</keyword>
<dbReference type="Pfam" id="PF14538">
    <property type="entry name" value="Raptor_N"/>
    <property type="match status" value="1"/>
</dbReference>
<evidence type="ECO:0000256" key="5">
    <source>
        <dbReference type="SAM" id="MobiDB-lite"/>
    </source>
</evidence>